<organism evidence="2 3">
    <name type="scientific">Desulfuribacillus alkaliarsenatis</name>
    <dbReference type="NCBI Taxonomy" id="766136"/>
    <lineage>
        <taxon>Bacteria</taxon>
        <taxon>Bacillati</taxon>
        <taxon>Bacillota</taxon>
        <taxon>Desulfuribacillia</taxon>
        <taxon>Desulfuribacillales</taxon>
        <taxon>Desulfuribacillaceae</taxon>
        <taxon>Desulfuribacillus</taxon>
    </lineage>
</organism>
<evidence type="ECO:0000313" key="2">
    <source>
        <dbReference type="EMBL" id="OEF97406.1"/>
    </source>
</evidence>
<comment type="caution">
    <text evidence="2">The sequence shown here is derived from an EMBL/GenBank/DDBJ whole genome shotgun (WGS) entry which is preliminary data.</text>
</comment>
<keyword evidence="3" id="KW-1185">Reference proteome</keyword>
<protein>
    <recommendedName>
        <fullName evidence="4">DUF3810 domain-containing protein</fullName>
    </recommendedName>
</protein>
<dbReference type="STRING" id="766136.BHF68_04145"/>
<reference evidence="2 3" key="1">
    <citation type="submission" date="2016-09" db="EMBL/GenBank/DDBJ databases">
        <title>Draft genome sequence for the type strain of Desulfuribacillus alkaliarsenatis AHT28, an obligately anaerobic, sulfidogenic bacterium isolated from Russian soda lake sediments.</title>
        <authorList>
            <person name="Abin C.A."/>
            <person name="Hollibaugh J.T."/>
        </authorList>
    </citation>
    <scope>NUCLEOTIDE SEQUENCE [LARGE SCALE GENOMIC DNA]</scope>
    <source>
        <strain evidence="2 3">AHT28</strain>
    </source>
</reference>
<dbReference type="EMBL" id="MIJE01000011">
    <property type="protein sequence ID" value="OEF97406.1"/>
    <property type="molecule type" value="Genomic_DNA"/>
</dbReference>
<dbReference type="OrthoDB" id="1048788at2"/>
<keyword evidence="1" id="KW-0812">Transmembrane</keyword>
<dbReference type="Proteomes" id="UP000094296">
    <property type="component" value="Unassembled WGS sequence"/>
</dbReference>
<keyword evidence="1" id="KW-0472">Membrane</keyword>
<dbReference type="AlphaFoldDB" id="A0A1E5G2V7"/>
<evidence type="ECO:0000256" key="1">
    <source>
        <dbReference type="SAM" id="Phobius"/>
    </source>
</evidence>
<dbReference type="InterPro" id="IPR024294">
    <property type="entry name" value="DUF3810"/>
</dbReference>
<sequence length="370" mass="42168">MKKLKFNIMYLILLFPLSLGLSYLAARSPIIVEQAYSNFIYRYIAQFISNITGIFPFSVAELIIVATIITVLVNLIYRLNEIFKQPKEWKSILLKQLKLAAITISVIYFVFLIVWGLNYHREPIASMLNLEVTASSVEELVLLNKYLIEQANELRALVVEDTSGITISPKGTRDILNRAELGFIVASEIYPELGGRYGRPKSALFSTILSYQGIGGVYFPFTAEPNVNVNRPHFLIPFTTMHEIAHQRGVAREDEANYIGYITSIMHPDYDFQYSGTMMALNYSMGALRRYDIEKHNELRAGFSPGVVRDFAAWSEHSQKHQGVVREAATRINNAYLQANAQMDGVHSYGRMVDLLIAYYRQTETIQIMY</sequence>
<dbReference type="RefSeq" id="WP_069642804.1">
    <property type="nucleotide sequence ID" value="NZ_MIJE01000011.1"/>
</dbReference>
<gene>
    <name evidence="2" type="ORF">BHF68_04145</name>
</gene>
<evidence type="ECO:0008006" key="4">
    <source>
        <dbReference type="Google" id="ProtNLM"/>
    </source>
</evidence>
<name>A0A1E5G2V7_9FIRM</name>
<proteinExistence type="predicted"/>
<keyword evidence="1" id="KW-1133">Transmembrane helix</keyword>
<dbReference type="Pfam" id="PF12725">
    <property type="entry name" value="DUF3810"/>
    <property type="match status" value="1"/>
</dbReference>
<feature type="transmembrane region" description="Helical" evidence="1">
    <location>
        <begin position="51"/>
        <end position="77"/>
    </location>
</feature>
<evidence type="ECO:0000313" key="3">
    <source>
        <dbReference type="Proteomes" id="UP000094296"/>
    </source>
</evidence>
<accession>A0A1E5G2V7</accession>
<feature type="transmembrane region" description="Helical" evidence="1">
    <location>
        <begin position="97"/>
        <end position="117"/>
    </location>
</feature>